<protein>
    <submittedName>
        <fullName evidence="1">Uncharacterized protein</fullName>
    </submittedName>
</protein>
<dbReference type="RefSeq" id="WP_080524362.1">
    <property type="nucleotide sequence ID" value="NZ_LPUF01000004.1"/>
</dbReference>
<name>A0A1V8M1I7_9GAMM</name>
<sequence length="67" mass="7652">MRPTLNIDDQLVMHGNLQATQQGCTLKTACRKCATQINAGRFTLFKMTLNIPLEFSGLFQNQKFRFT</sequence>
<gene>
    <name evidence="1" type="ORF">AU255_18315</name>
</gene>
<comment type="caution">
    <text evidence="1">The sequence shown here is derived from an EMBL/GenBank/DDBJ whole genome shotgun (WGS) entry which is preliminary data.</text>
</comment>
<proteinExistence type="predicted"/>
<keyword evidence="2" id="KW-1185">Reference proteome</keyword>
<reference evidence="1 2" key="1">
    <citation type="submission" date="2015-12" db="EMBL/GenBank/DDBJ databases">
        <authorList>
            <person name="Shamseldin A."/>
            <person name="Moawad H."/>
            <person name="Abd El-Rahim W.M."/>
            <person name="Sadowsky M.J."/>
        </authorList>
    </citation>
    <scope>NUCLEOTIDE SEQUENCE [LARGE SCALE GENOMIC DNA]</scope>
    <source>
        <strain evidence="1 2">WF1</strain>
    </source>
</reference>
<organism evidence="1 2">
    <name type="scientific">Methyloprofundus sedimenti</name>
    <dbReference type="NCBI Taxonomy" id="1420851"/>
    <lineage>
        <taxon>Bacteria</taxon>
        <taxon>Pseudomonadati</taxon>
        <taxon>Pseudomonadota</taxon>
        <taxon>Gammaproteobacteria</taxon>
        <taxon>Methylococcales</taxon>
        <taxon>Methylococcaceae</taxon>
        <taxon>Methyloprofundus</taxon>
    </lineage>
</organism>
<dbReference type="AlphaFoldDB" id="A0A1V8M1I7"/>
<accession>A0A1V8M1I7</accession>
<dbReference type="EMBL" id="LPUF01000004">
    <property type="protein sequence ID" value="OQK15424.1"/>
    <property type="molecule type" value="Genomic_DNA"/>
</dbReference>
<evidence type="ECO:0000313" key="1">
    <source>
        <dbReference type="EMBL" id="OQK15424.1"/>
    </source>
</evidence>
<dbReference type="Proteomes" id="UP000191980">
    <property type="component" value="Unassembled WGS sequence"/>
</dbReference>
<evidence type="ECO:0000313" key="2">
    <source>
        <dbReference type="Proteomes" id="UP000191980"/>
    </source>
</evidence>